<dbReference type="InterPro" id="IPR041694">
    <property type="entry name" value="ADH_N_2"/>
</dbReference>
<reference evidence="3" key="1">
    <citation type="submission" date="2022-07" db="EMBL/GenBank/DDBJ databases">
        <title>Genome Sequence of Physisporinus lineatus.</title>
        <authorList>
            <person name="Buettner E."/>
        </authorList>
    </citation>
    <scope>NUCLEOTIDE SEQUENCE</scope>
    <source>
        <strain evidence="3">VT162</strain>
    </source>
</reference>
<dbReference type="PANTHER" id="PTHR43205">
    <property type="entry name" value="PROSTAGLANDIN REDUCTASE"/>
    <property type="match status" value="1"/>
</dbReference>
<evidence type="ECO:0000313" key="4">
    <source>
        <dbReference type="Proteomes" id="UP001212997"/>
    </source>
</evidence>
<dbReference type="Pfam" id="PF00107">
    <property type="entry name" value="ADH_zinc_N"/>
    <property type="match status" value="1"/>
</dbReference>
<dbReference type="SUPFAM" id="SSF51735">
    <property type="entry name" value="NAD(P)-binding Rossmann-fold domains"/>
    <property type="match status" value="1"/>
</dbReference>
<gene>
    <name evidence="3" type="ORF">NLI96_g8860</name>
</gene>
<evidence type="ECO:0000256" key="1">
    <source>
        <dbReference type="ARBA" id="ARBA00023002"/>
    </source>
</evidence>
<dbReference type="InterPro" id="IPR011032">
    <property type="entry name" value="GroES-like_sf"/>
</dbReference>
<sequence length="284" mass="31099">MRGWLDDRRGYMKPVQIGEVMRAGALGYVAKTGKGSKLSVGDLVYGGLGWREWGVYKEKEMRKIVVPKGVDPLDFLGPLGMTGMTAYFGLFDVGKIKAGDTLLVSGAAGATGSVVCQLGKIAGAKVIALAGTPEKCEWLEREVGVDKAVNYKSPNFRQEFKDAVGYIDVYFDNVGGEILDMALLRLKKNARIVLCDSRPYGITGYLNLISQTATMQGFLIFDYAERFPEAIQTLSNWLKEGRIKRKFHVVEGLDKAPEALPLLFTGGNTGKLVVKVGDYQRAKL</sequence>
<evidence type="ECO:0000313" key="3">
    <source>
        <dbReference type="EMBL" id="KAJ3479719.1"/>
    </source>
</evidence>
<evidence type="ECO:0000259" key="2">
    <source>
        <dbReference type="SMART" id="SM00829"/>
    </source>
</evidence>
<dbReference type="Gene3D" id="3.40.50.720">
    <property type="entry name" value="NAD(P)-binding Rossmann-like Domain"/>
    <property type="match status" value="1"/>
</dbReference>
<dbReference type="InterPro" id="IPR020843">
    <property type="entry name" value="ER"/>
</dbReference>
<keyword evidence="4" id="KW-1185">Reference proteome</keyword>
<accession>A0AAD5UY78</accession>
<dbReference type="SMART" id="SM00829">
    <property type="entry name" value="PKS_ER"/>
    <property type="match status" value="1"/>
</dbReference>
<dbReference type="CDD" id="cd05288">
    <property type="entry name" value="PGDH"/>
    <property type="match status" value="1"/>
</dbReference>
<dbReference type="Pfam" id="PF16884">
    <property type="entry name" value="ADH_N_2"/>
    <property type="match status" value="1"/>
</dbReference>
<dbReference type="InterPro" id="IPR045010">
    <property type="entry name" value="MDR_fam"/>
</dbReference>
<dbReference type="EMBL" id="JANAWD010000421">
    <property type="protein sequence ID" value="KAJ3479719.1"/>
    <property type="molecule type" value="Genomic_DNA"/>
</dbReference>
<dbReference type="Proteomes" id="UP001212997">
    <property type="component" value="Unassembled WGS sequence"/>
</dbReference>
<dbReference type="Gene3D" id="3.90.180.10">
    <property type="entry name" value="Medium-chain alcohol dehydrogenases, catalytic domain"/>
    <property type="match status" value="1"/>
</dbReference>
<dbReference type="PANTHER" id="PTHR43205:SF42">
    <property type="entry name" value="ALCOHOL DEHYDROGENASE, ZINC-CONTAINING (AFU_ORTHOLOGUE AFUA_7G04530)"/>
    <property type="match status" value="1"/>
</dbReference>
<dbReference type="InterPro" id="IPR036291">
    <property type="entry name" value="NAD(P)-bd_dom_sf"/>
</dbReference>
<organism evidence="3 4">
    <name type="scientific">Meripilus lineatus</name>
    <dbReference type="NCBI Taxonomy" id="2056292"/>
    <lineage>
        <taxon>Eukaryota</taxon>
        <taxon>Fungi</taxon>
        <taxon>Dikarya</taxon>
        <taxon>Basidiomycota</taxon>
        <taxon>Agaricomycotina</taxon>
        <taxon>Agaricomycetes</taxon>
        <taxon>Polyporales</taxon>
        <taxon>Meripilaceae</taxon>
        <taxon>Meripilus</taxon>
    </lineage>
</organism>
<protein>
    <recommendedName>
        <fullName evidence="2">Enoyl reductase (ER) domain-containing protein</fullName>
    </recommendedName>
</protein>
<dbReference type="GO" id="GO:0016628">
    <property type="term" value="F:oxidoreductase activity, acting on the CH-CH group of donors, NAD or NADP as acceptor"/>
    <property type="evidence" value="ECO:0007669"/>
    <property type="project" value="InterPro"/>
</dbReference>
<name>A0AAD5UY78_9APHY</name>
<keyword evidence="1" id="KW-0560">Oxidoreductase</keyword>
<dbReference type="SUPFAM" id="SSF50129">
    <property type="entry name" value="GroES-like"/>
    <property type="match status" value="1"/>
</dbReference>
<feature type="domain" description="Enoyl reductase (ER)" evidence="2">
    <location>
        <begin position="3"/>
        <end position="274"/>
    </location>
</feature>
<dbReference type="FunFam" id="3.40.50.720:FF:000121">
    <property type="entry name" value="Prostaglandin reductase 2"/>
    <property type="match status" value="1"/>
</dbReference>
<comment type="caution">
    <text evidence="3">The sequence shown here is derived from an EMBL/GenBank/DDBJ whole genome shotgun (WGS) entry which is preliminary data.</text>
</comment>
<dbReference type="InterPro" id="IPR013149">
    <property type="entry name" value="ADH-like_C"/>
</dbReference>
<proteinExistence type="predicted"/>
<dbReference type="AlphaFoldDB" id="A0AAD5UY78"/>